<dbReference type="InterPro" id="IPR002321">
    <property type="entry name" value="Cyt_c_II"/>
</dbReference>
<dbReference type="PROSITE" id="PS51009">
    <property type="entry name" value="CYTCII"/>
    <property type="match status" value="1"/>
</dbReference>
<dbReference type="RefSeq" id="WP_155711173.1">
    <property type="nucleotide sequence ID" value="NZ_BMWU01000004.1"/>
</dbReference>
<protein>
    <recommendedName>
        <fullName evidence="4">Cytochrome c</fullName>
    </recommendedName>
</protein>
<keyword evidence="1" id="KW-0732">Signal</keyword>
<dbReference type="Gene3D" id="1.20.120.10">
    <property type="entry name" value="Cytochrome c/b562"/>
    <property type="match status" value="1"/>
</dbReference>
<keyword evidence="3" id="KW-1185">Reference proteome</keyword>
<reference evidence="2 3" key="1">
    <citation type="submission" date="2019-11" db="EMBL/GenBank/DDBJ databases">
        <title>Draft Genome Sequences of Six Type Strains of the Genus Massilia.</title>
        <authorList>
            <person name="Miess H."/>
            <person name="Frediansyah A."/>
            <person name="Goeker M."/>
            <person name="Gross H."/>
        </authorList>
    </citation>
    <scope>NUCLEOTIDE SEQUENCE [LARGE SCALE GENOMIC DNA]</scope>
    <source>
        <strain evidence="2 3">DSM 17513</strain>
    </source>
</reference>
<feature type="signal peptide" evidence="1">
    <location>
        <begin position="1"/>
        <end position="22"/>
    </location>
</feature>
<dbReference type="InterPro" id="IPR010980">
    <property type="entry name" value="Cyt_c/b562"/>
</dbReference>
<organism evidence="2 3">
    <name type="scientific">Pseudoduganella dura</name>
    <dbReference type="NCBI Taxonomy" id="321982"/>
    <lineage>
        <taxon>Bacteria</taxon>
        <taxon>Pseudomonadati</taxon>
        <taxon>Pseudomonadota</taxon>
        <taxon>Betaproteobacteria</taxon>
        <taxon>Burkholderiales</taxon>
        <taxon>Oxalobacteraceae</taxon>
        <taxon>Telluria group</taxon>
        <taxon>Pseudoduganella</taxon>
    </lineage>
</organism>
<gene>
    <name evidence="2" type="ORF">GJV26_23925</name>
</gene>
<dbReference type="GO" id="GO:0005506">
    <property type="term" value="F:iron ion binding"/>
    <property type="evidence" value="ECO:0007669"/>
    <property type="project" value="InterPro"/>
</dbReference>
<dbReference type="AlphaFoldDB" id="A0A6I3XP24"/>
<name>A0A6I3XP24_9BURK</name>
<dbReference type="GO" id="GO:0009055">
    <property type="term" value="F:electron transfer activity"/>
    <property type="evidence" value="ECO:0007669"/>
    <property type="project" value="InterPro"/>
</dbReference>
<comment type="caution">
    <text evidence="2">The sequence shown here is derived from an EMBL/GenBank/DDBJ whole genome shotgun (WGS) entry which is preliminary data.</text>
</comment>
<dbReference type="GO" id="GO:0022900">
    <property type="term" value="P:electron transport chain"/>
    <property type="evidence" value="ECO:0007669"/>
    <property type="project" value="InterPro"/>
</dbReference>
<dbReference type="OrthoDB" id="8537166at2"/>
<evidence type="ECO:0000313" key="3">
    <source>
        <dbReference type="Proteomes" id="UP000431684"/>
    </source>
</evidence>
<dbReference type="Proteomes" id="UP000431684">
    <property type="component" value="Unassembled WGS sequence"/>
</dbReference>
<dbReference type="GO" id="GO:0020037">
    <property type="term" value="F:heme binding"/>
    <property type="evidence" value="ECO:0007669"/>
    <property type="project" value="InterPro"/>
</dbReference>
<feature type="chain" id="PRO_5026103767" description="Cytochrome c" evidence="1">
    <location>
        <begin position="23"/>
        <end position="187"/>
    </location>
</feature>
<proteinExistence type="predicted"/>
<evidence type="ECO:0000256" key="1">
    <source>
        <dbReference type="SAM" id="SignalP"/>
    </source>
</evidence>
<evidence type="ECO:0008006" key="4">
    <source>
        <dbReference type="Google" id="ProtNLM"/>
    </source>
</evidence>
<sequence length="187" mass="19641">MRPFHFTAAVLVLAAFSAAAFAPAAKPVASIQELMAGVIDPAADAVWESLSSETGPNGIEEHFPRTAAEWAALRKGALDIVGAAKLLQVDGRPVSHGQPLEDADVPGISTAPQIRQAIDADRAAFNARARELHAAGRQVLAAIDARSPQRLLAAGEKLDAACERCHAAYWYPNAAQPAWPAPLTKAP</sequence>
<evidence type="ECO:0000313" key="2">
    <source>
        <dbReference type="EMBL" id="MUI15481.1"/>
    </source>
</evidence>
<dbReference type="EMBL" id="WNWM01000002">
    <property type="protein sequence ID" value="MUI15481.1"/>
    <property type="molecule type" value="Genomic_DNA"/>
</dbReference>
<dbReference type="SUPFAM" id="SSF47175">
    <property type="entry name" value="Cytochromes"/>
    <property type="match status" value="1"/>
</dbReference>
<accession>A0A6I3XP24</accession>